<reference evidence="1" key="1">
    <citation type="journal article" date="2020" name="Nature">
        <title>Giant virus diversity and host interactions through global metagenomics.</title>
        <authorList>
            <person name="Schulz F."/>
            <person name="Roux S."/>
            <person name="Paez-Espino D."/>
            <person name="Jungbluth S."/>
            <person name="Walsh D.A."/>
            <person name="Denef V.J."/>
            <person name="McMahon K.D."/>
            <person name="Konstantinidis K.T."/>
            <person name="Eloe-Fadrosh E.A."/>
            <person name="Kyrpides N.C."/>
            <person name="Woyke T."/>
        </authorList>
    </citation>
    <scope>NUCLEOTIDE SEQUENCE</scope>
    <source>
        <strain evidence="1">GVMAG-M-3300027791-30</strain>
    </source>
</reference>
<protein>
    <submittedName>
        <fullName evidence="1">Uncharacterized protein</fullName>
    </submittedName>
</protein>
<dbReference type="AlphaFoldDB" id="A0A6C0LGT0"/>
<evidence type="ECO:0000313" key="1">
    <source>
        <dbReference type="EMBL" id="QHU28901.1"/>
    </source>
</evidence>
<sequence length="150" mass="17928">MGSFEIHKYNNFDINNLQVSEFNIKYNSNEFLIQSPIFNDYELLNYNCKKYIELKLDDSKVSHLKFLTFIDSLELKLNNYSNNKSIKTQIITNIQNKKSLKVKLLDNTTYFDSNKNEVDNLYTKKISVLFKLEFYKIYYSWTAVQIIQLN</sequence>
<dbReference type="EMBL" id="MN740475">
    <property type="protein sequence ID" value="QHU28901.1"/>
    <property type="molecule type" value="Genomic_DNA"/>
</dbReference>
<name>A0A6C0LGT0_9ZZZZ</name>
<organism evidence="1">
    <name type="scientific">viral metagenome</name>
    <dbReference type="NCBI Taxonomy" id="1070528"/>
    <lineage>
        <taxon>unclassified sequences</taxon>
        <taxon>metagenomes</taxon>
        <taxon>organismal metagenomes</taxon>
    </lineage>
</organism>
<proteinExistence type="predicted"/>
<accession>A0A6C0LGT0</accession>